<keyword evidence="3" id="KW-1185">Reference proteome</keyword>
<evidence type="ECO:0000259" key="1">
    <source>
        <dbReference type="Pfam" id="PF06568"/>
    </source>
</evidence>
<dbReference type="Proteomes" id="UP000326554">
    <property type="component" value="Unassembled WGS sequence"/>
</dbReference>
<protein>
    <submittedName>
        <fullName evidence="2">DUF1127 domain-containing protein</fullName>
    </submittedName>
</protein>
<organism evidence="2 3">
    <name type="scientific">Histidinibacterium aquaticum</name>
    <dbReference type="NCBI Taxonomy" id="2613962"/>
    <lineage>
        <taxon>Bacteria</taxon>
        <taxon>Pseudomonadati</taxon>
        <taxon>Pseudomonadota</taxon>
        <taxon>Alphaproteobacteria</taxon>
        <taxon>Rhodobacterales</taxon>
        <taxon>Paracoccaceae</taxon>
        <taxon>Histidinibacterium</taxon>
    </lineage>
</organism>
<dbReference type="AlphaFoldDB" id="A0A5J5GLM0"/>
<evidence type="ECO:0000313" key="2">
    <source>
        <dbReference type="EMBL" id="KAA9008372.1"/>
    </source>
</evidence>
<name>A0A5J5GLM0_9RHOB</name>
<sequence>MENMSRHQEVEKLNRMSDRQLADMGIARQDIVRHVFRDRVGF</sequence>
<reference evidence="2 3" key="1">
    <citation type="submission" date="2019-09" db="EMBL/GenBank/DDBJ databases">
        <authorList>
            <person name="Park J.-S."/>
            <person name="Choi H.-J."/>
        </authorList>
    </citation>
    <scope>NUCLEOTIDE SEQUENCE [LARGE SCALE GENOMIC DNA]</scope>
    <source>
        <strain evidence="2 3">176SS1-4</strain>
    </source>
</reference>
<dbReference type="EMBL" id="VYQE01000003">
    <property type="protein sequence ID" value="KAA9008372.1"/>
    <property type="molecule type" value="Genomic_DNA"/>
</dbReference>
<feature type="domain" description="YjiS-like" evidence="1">
    <location>
        <begin position="4"/>
        <end position="31"/>
    </location>
</feature>
<gene>
    <name evidence="2" type="ORF">F3S47_11910</name>
</gene>
<evidence type="ECO:0000313" key="3">
    <source>
        <dbReference type="Proteomes" id="UP000326554"/>
    </source>
</evidence>
<dbReference type="Pfam" id="PF06568">
    <property type="entry name" value="YjiS-like"/>
    <property type="match status" value="1"/>
</dbReference>
<accession>A0A5J5GLM0</accession>
<comment type="caution">
    <text evidence="2">The sequence shown here is derived from an EMBL/GenBank/DDBJ whole genome shotgun (WGS) entry which is preliminary data.</text>
</comment>
<proteinExistence type="predicted"/>
<dbReference type="InterPro" id="IPR009506">
    <property type="entry name" value="YjiS-like"/>
</dbReference>